<sequence>MRFLVDAQLPPALARWLTERGHDAAHVLDLGLLEASDQVIWARAGETGAALVTKDQDFVTLLSITPNGASVVWVRLGNTTRRELLMWFDKLLPVIEQALASGERLIELT</sequence>
<dbReference type="Pfam" id="PF18480">
    <property type="entry name" value="DUF5615"/>
    <property type="match status" value="1"/>
</dbReference>
<evidence type="ECO:0000313" key="2">
    <source>
        <dbReference type="EMBL" id="TCT22831.1"/>
    </source>
</evidence>
<protein>
    <submittedName>
        <fullName evidence="2">Putative nuclease of predicted toxin-antitoxin system</fullName>
    </submittedName>
</protein>
<accession>A0A4R3N3P1</accession>
<dbReference type="Proteomes" id="UP000295717">
    <property type="component" value="Unassembled WGS sequence"/>
</dbReference>
<organism evidence="2 3">
    <name type="scientific">Thiobaca trueperi</name>
    <dbReference type="NCBI Taxonomy" id="127458"/>
    <lineage>
        <taxon>Bacteria</taxon>
        <taxon>Pseudomonadati</taxon>
        <taxon>Pseudomonadota</taxon>
        <taxon>Gammaproteobacteria</taxon>
        <taxon>Chromatiales</taxon>
        <taxon>Chromatiaceae</taxon>
        <taxon>Thiobaca</taxon>
    </lineage>
</organism>
<dbReference type="AlphaFoldDB" id="A0A4R3N3P1"/>
<dbReference type="InterPro" id="IPR041049">
    <property type="entry name" value="DUF5615"/>
</dbReference>
<dbReference type="RefSeq" id="WP_132975963.1">
    <property type="nucleotide sequence ID" value="NZ_SMAO01000002.1"/>
</dbReference>
<proteinExistence type="predicted"/>
<gene>
    <name evidence="2" type="ORF">EDC35_102162</name>
</gene>
<reference evidence="2 3" key="1">
    <citation type="submission" date="2019-03" db="EMBL/GenBank/DDBJ databases">
        <title>Genomic Encyclopedia of Type Strains, Phase IV (KMG-IV): sequencing the most valuable type-strain genomes for metagenomic binning, comparative biology and taxonomic classification.</title>
        <authorList>
            <person name="Goeker M."/>
        </authorList>
    </citation>
    <scope>NUCLEOTIDE SEQUENCE [LARGE SCALE GENOMIC DNA]</scope>
    <source>
        <strain evidence="2 3">DSM 13587</strain>
    </source>
</reference>
<evidence type="ECO:0000313" key="3">
    <source>
        <dbReference type="Proteomes" id="UP000295717"/>
    </source>
</evidence>
<dbReference type="EMBL" id="SMAO01000002">
    <property type="protein sequence ID" value="TCT22831.1"/>
    <property type="molecule type" value="Genomic_DNA"/>
</dbReference>
<comment type="caution">
    <text evidence="2">The sequence shown here is derived from an EMBL/GenBank/DDBJ whole genome shotgun (WGS) entry which is preliminary data.</text>
</comment>
<dbReference type="OrthoDB" id="27473at2"/>
<keyword evidence="3" id="KW-1185">Reference proteome</keyword>
<name>A0A4R3N3P1_9GAMM</name>
<evidence type="ECO:0000259" key="1">
    <source>
        <dbReference type="Pfam" id="PF18480"/>
    </source>
</evidence>
<feature type="domain" description="DUF5615" evidence="1">
    <location>
        <begin position="1"/>
        <end position="102"/>
    </location>
</feature>